<dbReference type="OrthoDB" id="894325at2"/>
<protein>
    <submittedName>
        <fullName evidence="1">Uncharacterized protein</fullName>
    </submittedName>
</protein>
<dbReference type="Proteomes" id="UP000316727">
    <property type="component" value="Unassembled WGS sequence"/>
</dbReference>
<dbReference type="EMBL" id="VFRQ01000005">
    <property type="protein sequence ID" value="TPE43950.1"/>
    <property type="molecule type" value="Genomic_DNA"/>
</dbReference>
<comment type="caution">
    <text evidence="1">The sequence shown here is derived from an EMBL/GenBank/DDBJ whole genome shotgun (WGS) entry which is preliminary data.</text>
</comment>
<organism evidence="1 2">
    <name type="scientific">Pontibacter mangrovi</name>
    <dbReference type="NCBI Taxonomy" id="2589816"/>
    <lineage>
        <taxon>Bacteria</taxon>
        <taxon>Pseudomonadati</taxon>
        <taxon>Bacteroidota</taxon>
        <taxon>Cytophagia</taxon>
        <taxon>Cytophagales</taxon>
        <taxon>Hymenobacteraceae</taxon>
        <taxon>Pontibacter</taxon>
    </lineage>
</organism>
<evidence type="ECO:0000313" key="2">
    <source>
        <dbReference type="Proteomes" id="UP000316727"/>
    </source>
</evidence>
<reference evidence="1 2" key="1">
    <citation type="submission" date="2019-06" db="EMBL/GenBank/DDBJ databases">
        <title>A novel bacterium of genus Pontibacter, isolated from marine sediment.</title>
        <authorList>
            <person name="Huang H."/>
            <person name="Mo K."/>
            <person name="Hu Y."/>
        </authorList>
    </citation>
    <scope>NUCLEOTIDE SEQUENCE [LARGE SCALE GENOMIC DNA]</scope>
    <source>
        <strain evidence="1 2">HB172049</strain>
    </source>
</reference>
<dbReference type="AlphaFoldDB" id="A0A501W6M7"/>
<name>A0A501W6M7_9BACT</name>
<evidence type="ECO:0000313" key="1">
    <source>
        <dbReference type="EMBL" id="TPE43950.1"/>
    </source>
</evidence>
<proteinExistence type="predicted"/>
<keyword evidence="2" id="KW-1185">Reference proteome</keyword>
<gene>
    <name evidence="1" type="ORF">FJM65_11030</name>
</gene>
<dbReference type="RefSeq" id="WP_140621573.1">
    <property type="nucleotide sequence ID" value="NZ_VFRQ01000005.1"/>
</dbReference>
<sequence>MSTQNSQFKRTDAGNTLAQTALTKAIFYFTDGNTRTFHSRDRLKSNSGPSREVGINRLKKLGYKWKGSIQNAFIYDLQTGEELFRFKDGQWT</sequence>
<accession>A0A501W6M7</accession>